<dbReference type="Proteomes" id="UP001054945">
    <property type="component" value="Unassembled WGS sequence"/>
</dbReference>
<accession>A0AAV4NAQ1</accession>
<proteinExistence type="predicted"/>
<reference evidence="1 2" key="1">
    <citation type="submission" date="2021-06" db="EMBL/GenBank/DDBJ databases">
        <title>Caerostris extrusa draft genome.</title>
        <authorList>
            <person name="Kono N."/>
            <person name="Arakawa K."/>
        </authorList>
    </citation>
    <scope>NUCLEOTIDE SEQUENCE [LARGE SCALE GENOMIC DNA]</scope>
</reference>
<dbReference type="EMBL" id="BPLR01020611">
    <property type="protein sequence ID" value="GIX80607.1"/>
    <property type="molecule type" value="Genomic_DNA"/>
</dbReference>
<gene>
    <name evidence="1" type="ORF">CEXT_808251</name>
</gene>
<sequence length="89" mass="9556">MPIARAAGMCTSAIKQLAMEAFIKIVLPACQRGGGGSIHTQWSFADAKPSIGNRCPGYLLDFKSEAELSEGNNGKNKALLMRHLLPNQI</sequence>
<evidence type="ECO:0000313" key="1">
    <source>
        <dbReference type="EMBL" id="GIX80607.1"/>
    </source>
</evidence>
<organism evidence="1 2">
    <name type="scientific">Caerostris extrusa</name>
    <name type="common">Bark spider</name>
    <name type="synonym">Caerostris bankana</name>
    <dbReference type="NCBI Taxonomy" id="172846"/>
    <lineage>
        <taxon>Eukaryota</taxon>
        <taxon>Metazoa</taxon>
        <taxon>Ecdysozoa</taxon>
        <taxon>Arthropoda</taxon>
        <taxon>Chelicerata</taxon>
        <taxon>Arachnida</taxon>
        <taxon>Araneae</taxon>
        <taxon>Araneomorphae</taxon>
        <taxon>Entelegynae</taxon>
        <taxon>Araneoidea</taxon>
        <taxon>Araneidae</taxon>
        <taxon>Caerostris</taxon>
    </lineage>
</organism>
<evidence type="ECO:0000313" key="2">
    <source>
        <dbReference type="Proteomes" id="UP001054945"/>
    </source>
</evidence>
<protein>
    <submittedName>
        <fullName evidence="1">Uncharacterized protein</fullName>
    </submittedName>
</protein>
<keyword evidence="2" id="KW-1185">Reference proteome</keyword>
<comment type="caution">
    <text evidence="1">The sequence shown here is derived from an EMBL/GenBank/DDBJ whole genome shotgun (WGS) entry which is preliminary data.</text>
</comment>
<dbReference type="AlphaFoldDB" id="A0AAV4NAQ1"/>
<name>A0AAV4NAQ1_CAEEX</name>